<dbReference type="Proteomes" id="UP001152561">
    <property type="component" value="Unassembled WGS sequence"/>
</dbReference>
<evidence type="ECO:0000313" key="4">
    <source>
        <dbReference type="Proteomes" id="UP001152561"/>
    </source>
</evidence>
<sequence>MEQLLTPLDVQQANTHFHISLGSYEDNDGAKNQNPCASQQREIPSSTELREIYLCEFVEASSELIKSRKSSDPKLDYSNIIVELRALDCLVKERTHGAPNGYYFIPVYDKGSFLIKVNGPEGWSWDPEQVPAVIDHTGCTGNEDINFDSRGSLYLEELWEMSVERDALRKIEAHQM</sequence>
<proteinExistence type="predicted"/>
<name>A0A9Q1L3A1_9SOLA</name>
<dbReference type="PANTHER" id="PTHR23303">
    <property type="entry name" value="CARBOXYPEPTIDASE REGULATORY REGION-CONTAINING"/>
    <property type="match status" value="1"/>
</dbReference>
<dbReference type="EMBL" id="JAJAGQ010000024">
    <property type="protein sequence ID" value="KAJ8526424.1"/>
    <property type="molecule type" value="Genomic_DNA"/>
</dbReference>
<dbReference type="OrthoDB" id="1695154at2759"/>
<evidence type="ECO:0000259" key="2">
    <source>
        <dbReference type="Pfam" id="PF22898"/>
    </source>
</evidence>
<dbReference type="Pfam" id="PF22898">
    <property type="entry name" value="NOMO1-like_1st"/>
    <property type="match status" value="1"/>
</dbReference>
<evidence type="ECO:0000313" key="3">
    <source>
        <dbReference type="EMBL" id="KAJ8526424.1"/>
    </source>
</evidence>
<evidence type="ECO:0000256" key="1">
    <source>
        <dbReference type="ARBA" id="ARBA00022729"/>
    </source>
</evidence>
<organism evidence="3 4">
    <name type="scientific">Anisodus acutangulus</name>
    <dbReference type="NCBI Taxonomy" id="402998"/>
    <lineage>
        <taxon>Eukaryota</taxon>
        <taxon>Viridiplantae</taxon>
        <taxon>Streptophyta</taxon>
        <taxon>Embryophyta</taxon>
        <taxon>Tracheophyta</taxon>
        <taxon>Spermatophyta</taxon>
        <taxon>Magnoliopsida</taxon>
        <taxon>eudicotyledons</taxon>
        <taxon>Gunneridae</taxon>
        <taxon>Pentapetalae</taxon>
        <taxon>asterids</taxon>
        <taxon>lamiids</taxon>
        <taxon>Solanales</taxon>
        <taxon>Solanaceae</taxon>
        <taxon>Solanoideae</taxon>
        <taxon>Hyoscyameae</taxon>
        <taxon>Anisodus</taxon>
    </lineage>
</organism>
<dbReference type="InterPro" id="IPR055075">
    <property type="entry name" value="NOMO-like_N"/>
</dbReference>
<dbReference type="AlphaFoldDB" id="A0A9Q1L3A1"/>
<keyword evidence="1" id="KW-0732">Signal</keyword>
<accession>A0A9Q1L3A1</accession>
<protein>
    <recommendedName>
        <fullName evidence="2">NOMO-like N-terminal beta-sandwich domain-containing protein</fullName>
    </recommendedName>
</protein>
<reference evidence="4" key="1">
    <citation type="journal article" date="2023" name="Proc. Natl. Acad. Sci. U.S.A.">
        <title>Genomic and structural basis for evolution of tropane alkaloid biosynthesis.</title>
        <authorList>
            <person name="Wanga Y.-J."/>
            <person name="Taina T."/>
            <person name="Yua J.-Y."/>
            <person name="Lia J."/>
            <person name="Xua B."/>
            <person name="Chenc J."/>
            <person name="D'Auriad J.C."/>
            <person name="Huanga J.-P."/>
            <person name="Huanga S.-X."/>
        </authorList>
    </citation>
    <scope>NUCLEOTIDE SEQUENCE [LARGE SCALE GENOMIC DNA]</scope>
    <source>
        <strain evidence="4">cv. KIB-2019</strain>
    </source>
</reference>
<feature type="domain" description="NOMO-like N-terminal beta-sandwich" evidence="2">
    <location>
        <begin position="69"/>
        <end position="147"/>
    </location>
</feature>
<dbReference type="GO" id="GO:0005789">
    <property type="term" value="C:endoplasmic reticulum membrane"/>
    <property type="evidence" value="ECO:0007669"/>
    <property type="project" value="TreeGrafter"/>
</dbReference>
<comment type="caution">
    <text evidence="3">The sequence shown here is derived from an EMBL/GenBank/DDBJ whole genome shotgun (WGS) entry which is preliminary data.</text>
</comment>
<dbReference type="PANTHER" id="PTHR23303:SF14">
    <property type="entry name" value="BOS COMPLEX SUBUNIT NOMO1-RELATED"/>
    <property type="match status" value="1"/>
</dbReference>
<gene>
    <name evidence="3" type="ORF">K7X08_028901</name>
</gene>
<keyword evidence="4" id="KW-1185">Reference proteome</keyword>
<dbReference type="InterPro" id="IPR051417">
    <property type="entry name" value="SDr/BOS_complex"/>
</dbReference>